<dbReference type="EnsemblPlants" id="KQK11918">
    <property type="protein sequence ID" value="KQK11918"/>
    <property type="gene ID" value="BRADI_1g00470v3"/>
</dbReference>
<dbReference type="AlphaFoldDB" id="I1GKG6"/>
<dbReference type="InterPro" id="IPR040077">
    <property type="entry name" value="GST_C_Theta"/>
</dbReference>
<dbReference type="PANTHER" id="PTHR44750:SF1">
    <property type="entry name" value="GLUTATHIONE S-TRANSFERASE T1-RELATED"/>
    <property type="match status" value="1"/>
</dbReference>
<organism evidence="6">
    <name type="scientific">Brachypodium distachyon</name>
    <name type="common">Purple false brome</name>
    <name type="synonym">Trachynia distachya</name>
    <dbReference type="NCBI Taxonomy" id="15368"/>
    <lineage>
        <taxon>Eukaryota</taxon>
        <taxon>Viridiplantae</taxon>
        <taxon>Streptophyta</taxon>
        <taxon>Embryophyta</taxon>
        <taxon>Tracheophyta</taxon>
        <taxon>Spermatophyta</taxon>
        <taxon>Magnoliopsida</taxon>
        <taxon>Liliopsida</taxon>
        <taxon>Poales</taxon>
        <taxon>Poaceae</taxon>
        <taxon>BOP clade</taxon>
        <taxon>Pooideae</taxon>
        <taxon>Stipodae</taxon>
        <taxon>Brachypodieae</taxon>
        <taxon>Brachypodium</taxon>
    </lineage>
</organism>
<dbReference type="CDD" id="cd03183">
    <property type="entry name" value="GST_C_Theta"/>
    <property type="match status" value="1"/>
</dbReference>
<dbReference type="eggNOG" id="KOG0867">
    <property type="taxonomic scope" value="Eukaryota"/>
</dbReference>
<evidence type="ECO:0000256" key="2">
    <source>
        <dbReference type="ARBA" id="ARBA00022575"/>
    </source>
</evidence>
<reference evidence="6" key="2">
    <citation type="submission" date="2017-06" db="EMBL/GenBank/DDBJ databases">
        <title>WGS assembly of Brachypodium distachyon.</title>
        <authorList>
            <consortium name="The International Brachypodium Initiative"/>
            <person name="Lucas S."/>
            <person name="Harmon-Smith M."/>
            <person name="Lail K."/>
            <person name="Tice H."/>
            <person name="Grimwood J."/>
            <person name="Bruce D."/>
            <person name="Barry K."/>
            <person name="Shu S."/>
            <person name="Lindquist E."/>
            <person name="Wang M."/>
            <person name="Pitluck S."/>
            <person name="Vogel J.P."/>
            <person name="Garvin D.F."/>
            <person name="Mockler T.C."/>
            <person name="Schmutz J."/>
            <person name="Rokhsar D."/>
            <person name="Bevan M.W."/>
        </authorList>
    </citation>
    <scope>NUCLEOTIDE SEQUENCE</scope>
    <source>
        <strain evidence="6">Bd21</strain>
    </source>
</reference>
<feature type="domain" description="GST N-terminal" evidence="4">
    <location>
        <begin position="36"/>
        <end position="118"/>
    </location>
</feature>
<dbReference type="GO" id="GO:0009407">
    <property type="term" value="P:toxin catabolic process"/>
    <property type="evidence" value="ECO:0007669"/>
    <property type="project" value="UniProtKB-ARBA"/>
</dbReference>
<dbReference type="SFLD" id="SFLDS00019">
    <property type="entry name" value="Glutathione_Transferase_(cytos"/>
    <property type="match status" value="1"/>
</dbReference>
<reference evidence="7" key="3">
    <citation type="submission" date="2018-08" db="UniProtKB">
        <authorList>
            <consortium name="EnsemblPlants"/>
        </authorList>
    </citation>
    <scope>IDENTIFICATION</scope>
    <source>
        <strain evidence="7">cv. Bd21</strain>
    </source>
</reference>
<sequence>MTSLIACQGNQKESLFVPLRPALLLGKREPAAMAMQPLKVYADRRSQPSRAIIIFCRANRIDFDEVTVDLFKAQHLTPEFKSKINPMGQVPAIVDGRFKLFESHAILRYLASVFPGVPDHWYPADLFTRAKIESILDWHHSNLRRGAVTFVLNTVLGPSLGLPTSPEAAKEGEKLLVRSLRTIEYVWLKGDAKFLNGNPQPSIADLSLVCEIMQLEFVGDDRRDRILGPHEKIRTWIENVKKATSPHFEEVHELVFKVKAQLSSAPHLKTASKL</sequence>
<comment type="similarity">
    <text evidence="1">Belongs to the GST superfamily. Theta family.</text>
</comment>
<evidence type="ECO:0000313" key="8">
    <source>
        <dbReference type="Proteomes" id="UP000008810"/>
    </source>
</evidence>
<dbReference type="Gene3D" id="3.40.30.10">
    <property type="entry name" value="Glutaredoxin"/>
    <property type="match status" value="1"/>
</dbReference>
<dbReference type="InterPro" id="IPR036249">
    <property type="entry name" value="Thioredoxin-like_sf"/>
</dbReference>
<reference evidence="6 7" key="1">
    <citation type="journal article" date="2010" name="Nature">
        <title>Genome sequencing and analysis of the model grass Brachypodium distachyon.</title>
        <authorList>
            <consortium name="International Brachypodium Initiative"/>
        </authorList>
    </citation>
    <scope>NUCLEOTIDE SEQUENCE [LARGE SCALE GENOMIC DNA]</scope>
    <source>
        <strain evidence="6">Bd21</strain>
        <strain evidence="7">cv. Bd21</strain>
    </source>
</reference>
<dbReference type="FunFam" id="1.20.1050.10:FF:000039">
    <property type="entry name" value="Glutathione S-transferase theta-1"/>
    <property type="match status" value="1"/>
</dbReference>
<dbReference type="CDD" id="cd03050">
    <property type="entry name" value="GST_N_Theta"/>
    <property type="match status" value="1"/>
</dbReference>
<dbReference type="SFLD" id="SFLDG01153">
    <property type="entry name" value="Main.4:_Theta-like"/>
    <property type="match status" value="1"/>
</dbReference>
<dbReference type="Gene3D" id="1.20.1050.10">
    <property type="match status" value="1"/>
</dbReference>
<dbReference type="InterPro" id="IPR040075">
    <property type="entry name" value="GST_N_Theta"/>
</dbReference>
<name>I1GKG6_BRADI</name>
<dbReference type="RefSeq" id="XP_003563992.1">
    <property type="nucleotide sequence ID" value="XM_003563944.3"/>
</dbReference>
<keyword evidence="8" id="KW-1185">Reference proteome</keyword>
<evidence type="ECO:0000313" key="6">
    <source>
        <dbReference type="EMBL" id="KQK11917.1"/>
    </source>
</evidence>
<protein>
    <submittedName>
        <fullName evidence="6 7">Uncharacterized protein</fullName>
    </submittedName>
</protein>
<dbReference type="InterPro" id="IPR043377">
    <property type="entry name" value="GSTT1/2/3"/>
</dbReference>
<dbReference type="PROSITE" id="PS50405">
    <property type="entry name" value="GST_CTER"/>
    <property type="match status" value="1"/>
</dbReference>
<dbReference type="EnsemblPlants" id="KQK11917">
    <property type="protein sequence ID" value="KQK11917"/>
    <property type="gene ID" value="BRADI_1g00470v3"/>
</dbReference>
<keyword evidence="3" id="KW-0808">Transferase</keyword>
<dbReference type="OMA" id="CQYRVDE"/>
<dbReference type="EMBL" id="CM000880">
    <property type="protein sequence ID" value="KQK11917.1"/>
    <property type="molecule type" value="Genomic_DNA"/>
</dbReference>
<dbReference type="InterPro" id="IPR040079">
    <property type="entry name" value="Glutathione_S-Trfase"/>
</dbReference>
<dbReference type="SFLD" id="SFLDG00358">
    <property type="entry name" value="Main_(cytGST)"/>
    <property type="match status" value="1"/>
</dbReference>
<dbReference type="PANTHER" id="PTHR44750">
    <property type="entry name" value="GLUTATHIONE S-TRANSFERASE T1-RELATED"/>
    <property type="match status" value="1"/>
</dbReference>
<dbReference type="ExpressionAtlas" id="I1GKG6">
    <property type="expression patterns" value="baseline"/>
</dbReference>
<dbReference type="Pfam" id="PF02798">
    <property type="entry name" value="GST_N"/>
    <property type="match status" value="1"/>
</dbReference>
<dbReference type="Gramene" id="KQK11918">
    <property type="protein sequence ID" value="KQK11918"/>
    <property type="gene ID" value="BRADI_1g00470v3"/>
</dbReference>
<dbReference type="EMBL" id="CM000880">
    <property type="protein sequence ID" value="KQK11918.1"/>
    <property type="molecule type" value="Genomic_DNA"/>
</dbReference>
<feature type="domain" description="GST C-terminal" evidence="5">
    <location>
        <begin position="125"/>
        <end position="261"/>
    </location>
</feature>
<evidence type="ECO:0000256" key="1">
    <source>
        <dbReference type="ARBA" id="ARBA00009899"/>
    </source>
</evidence>
<dbReference type="GO" id="GO:0016740">
    <property type="term" value="F:transferase activity"/>
    <property type="evidence" value="ECO:0007669"/>
    <property type="project" value="UniProtKB-KW"/>
</dbReference>
<dbReference type="Proteomes" id="UP000008810">
    <property type="component" value="Chromosome 1"/>
</dbReference>
<dbReference type="OrthoDB" id="422574at2759"/>
<dbReference type="SUPFAM" id="SSF52833">
    <property type="entry name" value="Thioredoxin-like"/>
    <property type="match status" value="1"/>
</dbReference>
<accession>I1GKG6</accession>
<dbReference type="PROSITE" id="PS50404">
    <property type="entry name" value="GST_NTER"/>
    <property type="match status" value="1"/>
</dbReference>
<dbReference type="STRING" id="15368.I1GKG6"/>
<dbReference type="InterPro" id="IPR010987">
    <property type="entry name" value="Glutathione-S-Trfase_C-like"/>
</dbReference>
<keyword evidence="2" id="KW-0216">Detoxification</keyword>
<proteinExistence type="inferred from homology"/>
<evidence type="ECO:0000259" key="5">
    <source>
        <dbReference type="PROSITE" id="PS50405"/>
    </source>
</evidence>
<dbReference type="InterPro" id="IPR004045">
    <property type="entry name" value="Glutathione_S-Trfase_N"/>
</dbReference>
<dbReference type="Gramene" id="KQK11917">
    <property type="protein sequence ID" value="KQK11917"/>
    <property type="gene ID" value="BRADI_1g00470v3"/>
</dbReference>
<gene>
    <name evidence="7" type="primary">LOC100842114</name>
    <name evidence="6" type="ORF">BRADI_1g00470v3</name>
</gene>
<dbReference type="GeneID" id="100842114"/>
<dbReference type="SUPFAM" id="SSF47616">
    <property type="entry name" value="GST C-terminal domain-like"/>
    <property type="match status" value="1"/>
</dbReference>
<dbReference type="HOGENOM" id="CLU_011226_2_0_1"/>
<evidence type="ECO:0000256" key="3">
    <source>
        <dbReference type="ARBA" id="ARBA00022679"/>
    </source>
</evidence>
<dbReference type="KEGG" id="bdi:100842114"/>
<evidence type="ECO:0000313" key="7">
    <source>
        <dbReference type="EnsemblPlants" id="KQK11917"/>
    </source>
</evidence>
<dbReference type="InterPro" id="IPR036282">
    <property type="entry name" value="Glutathione-S-Trfase_C_sf"/>
</dbReference>
<evidence type="ECO:0000259" key="4">
    <source>
        <dbReference type="PROSITE" id="PS50404"/>
    </source>
</evidence>